<keyword evidence="4 10" id="KW-0479">Metal-binding</keyword>
<evidence type="ECO:0000256" key="9">
    <source>
        <dbReference type="ARBA" id="ARBA00023136"/>
    </source>
</evidence>
<dbReference type="OrthoDB" id="9793584at2"/>
<dbReference type="SUPFAM" id="SSF82093">
    <property type="entry name" value="Heme chaperone CcmE"/>
    <property type="match status" value="1"/>
</dbReference>
<proteinExistence type="inferred from homology"/>
<reference evidence="13 14" key="1">
    <citation type="submission" date="2018-09" db="EMBL/GenBank/DDBJ databases">
        <authorList>
            <person name="Grouzdev D.S."/>
            <person name="Krutkina M.S."/>
        </authorList>
    </citation>
    <scope>NUCLEOTIDE SEQUENCE [LARGE SCALE GENOMIC DNA]</scope>
    <source>
        <strain evidence="13 14">RmlP001</strain>
    </source>
</reference>
<keyword evidence="5 10" id="KW-0201">Cytochrome c-type biogenesis</keyword>
<dbReference type="HAMAP" id="MF_01959">
    <property type="entry name" value="CcmE"/>
    <property type="match status" value="1"/>
</dbReference>
<evidence type="ECO:0000256" key="7">
    <source>
        <dbReference type="ARBA" id="ARBA00022989"/>
    </source>
</evidence>
<keyword evidence="7 10" id="KW-1133">Transmembrane helix</keyword>
<dbReference type="GO" id="GO:0017004">
    <property type="term" value="P:cytochrome complex assembly"/>
    <property type="evidence" value="ECO:0007669"/>
    <property type="project" value="UniProtKB-KW"/>
</dbReference>
<evidence type="ECO:0000256" key="6">
    <source>
        <dbReference type="ARBA" id="ARBA00022968"/>
    </source>
</evidence>
<feature type="binding site" description="axial binding residue" evidence="10 11">
    <location>
        <position position="126"/>
    </location>
    <ligand>
        <name>heme</name>
        <dbReference type="ChEBI" id="CHEBI:30413"/>
    </ligand>
    <ligandPart>
        <name>Fe</name>
        <dbReference type="ChEBI" id="CHEBI:18248"/>
    </ligandPart>
</feature>
<dbReference type="NCBIfam" id="NF009731">
    <property type="entry name" value="PRK13254.1-5"/>
    <property type="match status" value="1"/>
</dbReference>
<name>A0A4Q2RCZ5_9HYPH</name>
<dbReference type="GO" id="GO:0017003">
    <property type="term" value="P:protein-heme linkage"/>
    <property type="evidence" value="ECO:0007669"/>
    <property type="project" value="UniProtKB-UniRule"/>
</dbReference>
<dbReference type="Gene3D" id="2.40.50.140">
    <property type="entry name" value="Nucleic acid-binding proteins"/>
    <property type="match status" value="1"/>
</dbReference>
<sequence length="165" mass="17539">MRRKSRRLLLISSALAVAGFAAGLTLFALRDSVVFFYGPTEFAEKAPAPGTRLRIGGLVARGSLAHVGDATVEFAVTDNSRDVRVRYTGLLPDLFREGQGVVAEGVVSGPDRFIADSVLAKHDETYMPREVADALKQRGEWQRESASASVASPGPAAVAAAPTLR</sequence>
<evidence type="ECO:0000313" key="13">
    <source>
        <dbReference type="EMBL" id="RYB05585.1"/>
    </source>
</evidence>
<organism evidence="13 14">
    <name type="scientific">Lichenibacterium ramalinae</name>
    <dbReference type="NCBI Taxonomy" id="2316527"/>
    <lineage>
        <taxon>Bacteria</taxon>
        <taxon>Pseudomonadati</taxon>
        <taxon>Pseudomonadota</taxon>
        <taxon>Alphaproteobacteria</taxon>
        <taxon>Hyphomicrobiales</taxon>
        <taxon>Lichenihabitantaceae</taxon>
        <taxon>Lichenibacterium</taxon>
    </lineage>
</organism>
<gene>
    <name evidence="10 13" type="primary">ccmE</name>
    <name evidence="10" type="synonym">cycJ</name>
    <name evidence="13" type="ORF">D3272_08210</name>
</gene>
<dbReference type="NCBIfam" id="NF009727">
    <property type="entry name" value="PRK13254.1-1"/>
    <property type="match status" value="1"/>
</dbReference>
<keyword evidence="10" id="KW-1003">Cell membrane</keyword>
<dbReference type="EMBL" id="QYBC01000006">
    <property type="protein sequence ID" value="RYB05585.1"/>
    <property type="molecule type" value="Genomic_DNA"/>
</dbReference>
<dbReference type="AlphaFoldDB" id="A0A4Q2RCZ5"/>
<comment type="function">
    <text evidence="10">Heme chaperone required for the biogenesis of c-type cytochromes. Transiently binds heme delivered by CcmC and transfers the heme to apo-cytochromes in a process facilitated by CcmF and CcmH.</text>
</comment>
<keyword evidence="2 10" id="KW-0349">Heme</keyword>
<evidence type="ECO:0000256" key="10">
    <source>
        <dbReference type="HAMAP-Rule" id="MF_01959"/>
    </source>
</evidence>
<keyword evidence="9 10" id="KW-0472">Membrane</keyword>
<feature type="topological domain" description="Extracellular" evidence="10">
    <location>
        <begin position="29"/>
        <end position="165"/>
    </location>
</feature>
<comment type="subcellular location">
    <subcellularLocation>
        <location evidence="10">Cell membrane</location>
        <topology evidence="10">Single-pass type II membrane protein</topology>
    </subcellularLocation>
    <subcellularLocation>
        <location evidence="1">Membrane</location>
    </subcellularLocation>
</comment>
<feature type="region of interest" description="Disordered" evidence="12">
    <location>
        <begin position="144"/>
        <end position="165"/>
    </location>
</feature>
<evidence type="ECO:0000313" key="14">
    <source>
        <dbReference type="Proteomes" id="UP000289411"/>
    </source>
</evidence>
<keyword evidence="6 10" id="KW-0735">Signal-anchor</keyword>
<reference evidence="13 14" key="2">
    <citation type="submission" date="2019-02" db="EMBL/GenBank/DDBJ databases">
        <title>'Lichenibacterium ramalinii' gen. nov. sp. nov., 'Lichenibacterium minor' gen. nov. sp. nov.</title>
        <authorList>
            <person name="Pankratov T."/>
        </authorList>
    </citation>
    <scope>NUCLEOTIDE SEQUENCE [LARGE SCALE GENOMIC DNA]</scope>
    <source>
        <strain evidence="13 14">RmlP001</strain>
    </source>
</reference>
<dbReference type="GO" id="GO:0046872">
    <property type="term" value="F:metal ion binding"/>
    <property type="evidence" value="ECO:0007669"/>
    <property type="project" value="UniProtKB-KW"/>
</dbReference>
<evidence type="ECO:0000256" key="11">
    <source>
        <dbReference type="PIRSR" id="PIRSR604329-50"/>
    </source>
</evidence>
<dbReference type="Proteomes" id="UP000289411">
    <property type="component" value="Unassembled WGS sequence"/>
</dbReference>
<feature type="topological domain" description="Cytoplasmic" evidence="10">
    <location>
        <begin position="1"/>
        <end position="7"/>
    </location>
</feature>
<dbReference type="InterPro" id="IPR012340">
    <property type="entry name" value="NA-bd_OB-fold"/>
</dbReference>
<feature type="binding site" description="covalent" evidence="10 11">
    <location>
        <position position="122"/>
    </location>
    <ligand>
        <name>heme</name>
        <dbReference type="ChEBI" id="CHEBI:30413"/>
    </ligand>
</feature>
<keyword evidence="8 10" id="KW-0408">Iron</keyword>
<keyword evidence="14" id="KW-1185">Reference proteome</keyword>
<evidence type="ECO:0000256" key="1">
    <source>
        <dbReference type="ARBA" id="ARBA00004370"/>
    </source>
</evidence>
<evidence type="ECO:0000256" key="8">
    <source>
        <dbReference type="ARBA" id="ARBA00023004"/>
    </source>
</evidence>
<keyword evidence="3 10" id="KW-0812">Transmembrane</keyword>
<dbReference type="Pfam" id="PF03100">
    <property type="entry name" value="CcmE"/>
    <property type="match status" value="1"/>
</dbReference>
<protein>
    <recommendedName>
        <fullName evidence="10">Cytochrome c-type biogenesis protein CcmE</fullName>
    </recommendedName>
    <alternativeName>
        <fullName evidence="10">Cytochrome c maturation protein E</fullName>
    </alternativeName>
    <alternativeName>
        <fullName evidence="10">Heme chaperone CcmE</fullName>
    </alternativeName>
</protein>
<dbReference type="RefSeq" id="WP_129218689.1">
    <property type="nucleotide sequence ID" value="NZ_QYBC01000006.1"/>
</dbReference>
<evidence type="ECO:0000256" key="5">
    <source>
        <dbReference type="ARBA" id="ARBA00022748"/>
    </source>
</evidence>
<dbReference type="InterPro" id="IPR036127">
    <property type="entry name" value="CcmE-like_sf"/>
</dbReference>
<comment type="caution">
    <text evidence="13">The sequence shown here is derived from an EMBL/GenBank/DDBJ whole genome shotgun (WGS) entry which is preliminary data.</text>
</comment>
<dbReference type="PANTHER" id="PTHR34128">
    <property type="entry name" value="CYTOCHROME C-TYPE BIOGENESIS PROTEIN CCME HOMOLOG, MITOCHONDRIAL"/>
    <property type="match status" value="1"/>
</dbReference>
<evidence type="ECO:0000256" key="4">
    <source>
        <dbReference type="ARBA" id="ARBA00022723"/>
    </source>
</evidence>
<dbReference type="GO" id="GO:0005886">
    <property type="term" value="C:plasma membrane"/>
    <property type="evidence" value="ECO:0007669"/>
    <property type="project" value="UniProtKB-SubCell"/>
</dbReference>
<evidence type="ECO:0000256" key="2">
    <source>
        <dbReference type="ARBA" id="ARBA00022617"/>
    </source>
</evidence>
<comment type="similarity">
    <text evidence="10">Belongs to the CcmE/CycJ family.</text>
</comment>
<evidence type="ECO:0000256" key="3">
    <source>
        <dbReference type="ARBA" id="ARBA00022692"/>
    </source>
</evidence>
<dbReference type="InterPro" id="IPR004329">
    <property type="entry name" value="CcmE"/>
</dbReference>
<dbReference type="GO" id="GO:0020037">
    <property type="term" value="F:heme binding"/>
    <property type="evidence" value="ECO:0007669"/>
    <property type="project" value="InterPro"/>
</dbReference>
<evidence type="ECO:0000256" key="12">
    <source>
        <dbReference type="SAM" id="MobiDB-lite"/>
    </source>
</evidence>
<feature type="compositionally biased region" description="Low complexity" evidence="12">
    <location>
        <begin position="145"/>
        <end position="165"/>
    </location>
</feature>
<dbReference type="PANTHER" id="PTHR34128:SF2">
    <property type="entry name" value="CYTOCHROME C-TYPE BIOGENESIS PROTEIN CCME HOMOLOG, MITOCHONDRIAL"/>
    <property type="match status" value="1"/>
</dbReference>
<accession>A0A4Q2RCZ5</accession>